<dbReference type="Gene3D" id="3.10.100.10">
    <property type="entry name" value="Mannose-Binding Protein A, subunit A"/>
    <property type="match status" value="1"/>
</dbReference>
<evidence type="ECO:0000313" key="3">
    <source>
        <dbReference type="EMBL" id="JAT22111.1"/>
    </source>
</evidence>
<keyword evidence="1" id="KW-0732">Signal</keyword>
<accession>A0A1B6LEL8</accession>
<evidence type="ECO:0000256" key="1">
    <source>
        <dbReference type="SAM" id="SignalP"/>
    </source>
</evidence>
<dbReference type="InterPro" id="IPR016187">
    <property type="entry name" value="CTDL_fold"/>
</dbReference>
<evidence type="ECO:0000259" key="2">
    <source>
        <dbReference type="PROSITE" id="PS50041"/>
    </source>
</evidence>
<feature type="chain" id="PRO_5008587352" description="C-type lectin domain-containing protein" evidence="1">
    <location>
        <begin position="21"/>
        <end position="228"/>
    </location>
</feature>
<name>A0A1B6LEL8_9HEMI</name>
<dbReference type="CDD" id="cd00037">
    <property type="entry name" value="CLECT"/>
    <property type="match status" value="1"/>
</dbReference>
<gene>
    <name evidence="3" type="ORF">g.1040</name>
</gene>
<reference evidence="3" key="1">
    <citation type="submission" date="2015-11" db="EMBL/GenBank/DDBJ databases">
        <title>De novo transcriptome assembly of four potential Pierce s Disease insect vectors from Arizona vineyards.</title>
        <authorList>
            <person name="Tassone E.E."/>
        </authorList>
    </citation>
    <scope>NUCLEOTIDE SEQUENCE</scope>
</reference>
<dbReference type="SMART" id="SM00034">
    <property type="entry name" value="CLECT"/>
    <property type="match status" value="1"/>
</dbReference>
<dbReference type="InterPro" id="IPR016186">
    <property type="entry name" value="C-type_lectin-like/link_sf"/>
</dbReference>
<feature type="non-terminal residue" evidence="3">
    <location>
        <position position="1"/>
    </location>
</feature>
<proteinExistence type="predicted"/>
<dbReference type="Pfam" id="PF00059">
    <property type="entry name" value="Lectin_C"/>
    <property type="match status" value="1"/>
</dbReference>
<organism evidence="3">
    <name type="scientific">Graphocephala atropunctata</name>
    <dbReference type="NCBI Taxonomy" id="36148"/>
    <lineage>
        <taxon>Eukaryota</taxon>
        <taxon>Metazoa</taxon>
        <taxon>Ecdysozoa</taxon>
        <taxon>Arthropoda</taxon>
        <taxon>Hexapoda</taxon>
        <taxon>Insecta</taxon>
        <taxon>Pterygota</taxon>
        <taxon>Neoptera</taxon>
        <taxon>Paraneoptera</taxon>
        <taxon>Hemiptera</taxon>
        <taxon>Auchenorrhyncha</taxon>
        <taxon>Membracoidea</taxon>
        <taxon>Cicadellidae</taxon>
        <taxon>Cicadellinae</taxon>
        <taxon>Cicadellini</taxon>
        <taxon>Graphocephala</taxon>
    </lineage>
</organism>
<protein>
    <recommendedName>
        <fullName evidence="2">C-type lectin domain-containing protein</fullName>
    </recommendedName>
</protein>
<dbReference type="InterPro" id="IPR000742">
    <property type="entry name" value="EGF"/>
</dbReference>
<dbReference type="PROSITE" id="PS50041">
    <property type="entry name" value="C_TYPE_LECTIN_2"/>
    <property type="match status" value="1"/>
</dbReference>
<dbReference type="PROSITE" id="PS01186">
    <property type="entry name" value="EGF_2"/>
    <property type="match status" value="1"/>
</dbReference>
<sequence>QNMERWMWAGLLASVVCVLGQSDKLSTNVNSSSESSMCDSNQNCEEQEACIDMRCQDPCPGVCPGNATCGTHNHVPYCTCEPGYSFNNITGCQVTVALRGWHQPYQAKRYTILKETANWYGAWEICRRMGMTLVSIHSPGEQNEINSIILKEAPERMFFWTSGWDLASIGTYVWAGTGREFGSFDYWDYGEPEVSYDYGCVALSDSNEYRWITGNCYNEYFSISEIRR</sequence>
<dbReference type="InterPro" id="IPR001304">
    <property type="entry name" value="C-type_lectin-like"/>
</dbReference>
<dbReference type="SUPFAM" id="SSF56436">
    <property type="entry name" value="C-type lectin-like"/>
    <property type="match status" value="1"/>
</dbReference>
<feature type="domain" description="C-type lectin" evidence="2">
    <location>
        <begin position="105"/>
        <end position="225"/>
    </location>
</feature>
<feature type="signal peptide" evidence="1">
    <location>
        <begin position="1"/>
        <end position="20"/>
    </location>
</feature>
<dbReference type="AlphaFoldDB" id="A0A1B6LEL8"/>
<dbReference type="PANTHER" id="PTHR22963:SF38">
    <property type="entry name" value="LP13770P"/>
    <property type="match status" value="1"/>
</dbReference>
<dbReference type="EMBL" id="GEBQ01017866">
    <property type="protein sequence ID" value="JAT22111.1"/>
    <property type="molecule type" value="Transcribed_RNA"/>
</dbReference>
<dbReference type="PANTHER" id="PTHR22963">
    <property type="entry name" value="ENDOGLIN-RELATED"/>
    <property type="match status" value="1"/>
</dbReference>